<dbReference type="InterPro" id="IPR036922">
    <property type="entry name" value="Rieske_2Fe-2S_sf"/>
</dbReference>
<keyword evidence="4" id="KW-0411">Iron-sulfur</keyword>
<accession>A0A1E5Q3M0</accession>
<keyword evidence="1" id="KW-0001">2Fe-2S</keyword>
<gene>
    <name evidence="6" type="ORF">BEN30_01425</name>
</gene>
<evidence type="ECO:0000256" key="2">
    <source>
        <dbReference type="ARBA" id="ARBA00022723"/>
    </source>
</evidence>
<evidence type="ECO:0000256" key="4">
    <source>
        <dbReference type="ARBA" id="ARBA00023014"/>
    </source>
</evidence>
<dbReference type="InterPro" id="IPR017941">
    <property type="entry name" value="Rieske_2Fe-2S"/>
</dbReference>
<name>A0A1E5Q3M0_9PROT</name>
<sequence length="115" mass="12518">MTADHSPSTPLCRLEDIPDNGSAGFVVPVNGEMARLLAVRRGSIVYLYINSCPHTHAPLDFTPGQFLNLEKTLIMCSSHGALFRIEDGHCVQGPCAGNHLTKVACSVRNDEVWLD</sequence>
<dbReference type="PROSITE" id="PS51296">
    <property type="entry name" value="RIESKE"/>
    <property type="match status" value="1"/>
</dbReference>
<proteinExistence type="predicted"/>
<feature type="domain" description="Rieske" evidence="5">
    <location>
        <begin position="9"/>
        <end position="114"/>
    </location>
</feature>
<dbReference type="STRING" id="28181.BEN30_01425"/>
<protein>
    <recommendedName>
        <fullName evidence="5">Rieske domain-containing protein</fullName>
    </recommendedName>
</protein>
<dbReference type="CDD" id="cd03467">
    <property type="entry name" value="Rieske"/>
    <property type="match status" value="1"/>
</dbReference>
<keyword evidence="2" id="KW-0479">Metal-binding</keyword>
<evidence type="ECO:0000313" key="7">
    <source>
        <dbReference type="Proteomes" id="UP000095347"/>
    </source>
</evidence>
<dbReference type="SUPFAM" id="SSF50022">
    <property type="entry name" value="ISP domain"/>
    <property type="match status" value="1"/>
</dbReference>
<dbReference type="GO" id="GO:0051537">
    <property type="term" value="F:2 iron, 2 sulfur cluster binding"/>
    <property type="evidence" value="ECO:0007669"/>
    <property type="project" value="UniProtKB-KW"/>
</dbReference>
<dbReference type="Proteomes" id="UP000095347">
    <property type="component" value="Unassembled WGS sequence"/>
</dbReference>
<evidence type="ECO:0000256" key="1">
    <source>
        <dbReference type="ARBA" id="ARBA00022714"/>
    </source>
</evidence>
<keyword evidence="3" id="KW-0408">Iron</keyword>
<evidence type="ECO:0000259" key="5">
    <source>
        <dbReference type="PROSITE" id="PS51296"/>
    </source>
</evidence>
<keyword evidence="7" id="KW-1185">Reference proteome</keyword>
<dbReference type="PANTHER" id="PTHR40261">
    <property type="match status" value="1"/>
</dbReference>
<dbReference type="PANTHER" id="PTHR40261:SF1">
    <property type="entry name" value="RIESKE DOMAIN-CONTAINING PROTEIN"/>
    <property type="match status" value="1"/>
</dbReference>
<dbReference type="Pfam" id="PF00355">
    <property type="entry name" value="Rieske"/>
    <property type="match status" value="1"/>
</dbReference>
<dbReference type="Gene3D" id="2.102.10.10">
    <property type="entry name" value="Rieske [2Fe-2S] iron-sulphur domain"/>
    <property type="match status" value="1"/>
</dbReference>
<dbReference type="OrthoDB" id="9800776at2"/>
<dbReference type="GO" id="GO:0046872">
    <property type="term" value="F:metal ion binding"/>
    <property type="evidence" value="ECO:0007669"/>
    <property type="project" value="UniProtKB-KW"/>
</dbReference>
<reference evidence="7" key="1">
    <citation type="submission" date="2016-07" db="EMBL/GenBank/DDBJ databases">
        <authorList>
            <person name="Florea S."/>
            <person name="Webb J.S."/>
            <person name="Jaromczyk J."/>
            <person name="Schardl C.L."/>
        </authorList>
    </citation>
    <scope>NUCLEOTIDE SEQUENCE [LARGE SCALE GENOMIC DNA]</scope>
    <source>
        <strain evidence="7">MV-1</strain>
    </source>
</reference>
<dbReference type="AlphaFoldDB" id="A0A1E5Q3M0"/>
<organism evidence="6 7">
    <name type="scientific">Magnetovibrio blakemorei</name>
    <dbReference type="NCBI Taxonomy" id="28181"/>
    <lineage>
        <taxon>Bacteria</taxon>
        <taxon>Pseudomonadati</taxon>
        <taxon>Pseudomonadota</taxon>
        <taxon>Alphaproteobacteria</taxon>
        <taxon>Rhodospirillales</taxon>
        <taxon>Magnetovibrionaceae</taxon>
        <taxon>Magnetovibrio</taxon>
    </lineage>
</organism>
<comment type="caution">
    <text evidence="6">The sequence shown here is derived from an EMBL/GenBank/DDBJ whole genome shotgun (WGS) entry which is preliminary data.</text>
</comment>
<dbReference type="EMBL" id="MCGG01000078">
    <property type="protein sequence ID" value="OEJ64091.1"/>
    <property type="molecule type" value="Genomic_DNA"/>
</dbReference>
<evidence type="ECO:0000256" key="3">
    <source>
        <dbReference type="ARBA" id="ARBA00023004"/>
    </source>
</evidence>
<dbReference type="RefSeq" id="WP_069959437.1">
    <property type="nucleotide sequence ID" value="NZ_MCGG01000078.1"/>
</dbReference>
<evidence type="ECO:0000313" key="6">
    <source>
        <dbReference type="EMBL" id="OEJ64091.1"/>
    </source>
</evidence>